<dbReference type="CDD" id="cd02696">
    <property type="entry name" value="MurNAc-LAA"/>
    <property type="match status" value="1"/>
</dbReference>
<protein>
    <recommendedName>
        <fullName evidence="3">N-acetylmuramoyl-L-alanine amidase</fullName>
        <ecNumber evidence="3">3.5.1.28</ecNumber>
    </recommendedName>
</protein>
<proteinExistence type="inferred from homology"/>
<evidence type="ECO:0000256" key="5">
    <source>
        <dbReference type="ARBA" id="ARBA00023316"/>
    </source>
</evidence>
<keyword evidence="5" id="KW-0961">Cell wall biogenesis/degradation</keyword>
<evidence type="ECO:0000256" key="4">
    <source>
        <dbReference type="ARBA" id="ARBA00022801"/>
    </source>
</evidence>
<feature type="domain" description="MurNAc-LAA" evidence="7">
    <location>
        <begin position="63"/>
        <end position="221"/>
    </location>
</feature>
<dbReference type="EMBL" id="CP002648">
    <property type="protein sequence ID" value="AEO08338.1"/>
    <property type="molecule type" value="Genomic_DNA"/>
</dbReference>
<sequence length="228" mass="26230">MEIIVDAGHGGQDPGAIGQKGLQEKKINIAIALKISKLLNHDHMFHAILTRKTDIYLSIKKRKEFFKKHHANLLISIHVDSSKKKSVSGASIWIISKNRMYREINSYLKKPSIILFSKQIENILKEHQHDIFLKKTILDLQSNDFKEIELEIAQKILKELKKKIKLHKKSPNYASLGILSSINIPSILIETGFITNILEEQKLKTTIYQNKIAQAIYLALKNYFNHLN</sequence>
<evidence type="ECO:0000313" key="9">
    <source>
        <dbReference type="Proteomes" id="UP000006139"/>
    </source>
</evidence>
<dbReference type="SUPFAM" id="SSF53187">
    <property type="entry name" value="Zn-dependent exopeptidases"/>
    <property type="match status" value="1"/>
</dbReference>
<dbReference type="PATRIC" id="fig|1005057.4.peg.526"/>
<evidence type="ECO:0000256" key="1">
    <source>
        <dbReference type="ARBA" id="ARBA00001561"/>
    </source>
</evidence>
<evidence type="ECO:0000256" key="2">
    <source>
        <dbReference type="ARBA" id="ARBA00010860"/>
    </source>
</evidence>
<organism evidence="8 9">
    <name type="scientific">Buchnera aphidicola str. Ua</name>
    <name type="common">Uroleucon ambrosiae</name>
    <dbReference type="NCBI Taxonomy" id="1005057"/>
    <lineage>
        <taxon>Bacteria</taxon>
        <taxon>Pseudomonadati</taxon>
        <taxon>Pseudomonadota</taxon>
        <taxon>Gammaproteobacteria</taxon>
        <taxon>Enterobacterales</taxon>
        <taxon>Erwiniaceae</taxon>
        <taxon>Buchnera</taxon>
    </lineage>
</organism>
<gene>
    <name evidence="8" type="primary">amiB</name>
    <name evidence="8" type="ORF">BUAMB_549</name>
</gene>
<reference evidence="8 9" key="1">
    <citation type="journal article" date="2011" name="PLoS Genet.">
        <title>Sequence conservation and functional constraint on intergenic spacers in reduced genomes of the obligate symbiont buchnera.</title>
        <authorList>
            <person name="Degnan P.H."/>
            <person name="Ochman H."/>
            <person name="Moran N.A."/>
        </authorList>
    </citation>
    <scope>NUCLEOTIDE SEQUENCE [LARGE SCALE GENOMIC DNA]</scope>
    <source>
        <strain evidence="8 9">Ua</strain>
    </source>
</reference>
<feature type="coiled-coil region" evidence="6">
    <location>
        <begin position="143"/>
        <end position="170"/>
    </location>
</feature>
<dbReference type="GO" id="GO:0030288">
    <property type="term" value="C:outer membrane-bounded periplasmic space"/>
    <property type="evidence" value="ECO:0007669"/>
    <property type="project" value="TreeGrafter"/>
</dbReference>
<dbReference type="InterPro" id="IPR050695">
    <property type="entry name" value="N-acetylmuramoyl_amidase_3"/>
</dbReference>
<dbReference type="Pfam" id="PF01520">
    <property type="entry name" value="Amidase_3"/>
    <property type="match status" value="1"/>
</dbReference>
<keyword evidence="4" id="KW-0378">Hydrolase</keyword>
<dbReference type="SMART" id="SM00646">
    <property type="entry name" value="Ami_3"/>
    <property type="match status" value="1"/>
</dbReference>
<evidence type="ECO:0000256" key="3">
    <source>
        <dbReference type="ARBA" id="ARBA00011901"/>
    </source>
</evidence>
<dbReference type="GO" id="GO:0009253">
    <property type="term" value="P:peptidoglycan catabolic process"/>
    <property type="evidence" value="ECO:0007669"/>
    <property type="project" value="InterPro"/>
</dbReference>
<comment type="similarity">
    <text evidence="2">Belongs to the N-acetylmuramoyl-L-alanine amidase 3 family.</text>
</comment>
<dbReference type="PANTHER" id="PTHR30404">
    <property type="entry name" value="N-ACETYLMURAMOYL-L-ALANINE AMIDASE"/>
    <property type="match status" value="1"/>
</dbReference>
<evidence type="ECO:0000256" key="6">
    <source>
        <dbReference type="SAM" id="Coils"/>
    </source>
</evidence>
<dbReference type="EC" id="3.5.1.28" evidence="3"/>
<accession>G2LQ51</accession>
<dbReference type="PANTHER" id="PTHR30404:SF6">
    <property type="entry name" value="N-ACETYLMURAMOYL-L-ALANINE AMIDASE AMIB"/>
    <property type="match status" value="1"/>
</dbReference>
<dbReference type="Proteomes" id="UP000006139">
    <property type="component" value="Chromosome"/>
</dbReference>
<dbReference type="Gene3D" id="3.40.630.40">
    <property type="entry name" value="Zn-dependent exopeptidases"/>
    <property type="match status" value="1"/>
</dbReference>
<dbReference type="GO" id="GO:0008745">
    <property type="term" value="F:N-acetylmuramoyl-L-alanine amidase activity"/>
    <property type="evidence" value="ECO:0007669"/>
    <property type="project" value="UniProtKB-EC"/>
</dbReference>
<keyword evidence="6" id="KW-0175">Coiled coil</keyword>
<dbReference type="KEGG" id="buh:BUAMB_549"/>
<evidence type="ECO:0000313" key="8">
    <source>
        <dbReference type="EMBL" id="AEO08338.1"/>
    </source>
</evidence>
<dbReference type="InterPro" id="IPR002508">
    <property type="entry name" value="MurNAc-LAA_cat"/>
</dbReference>
<dbReference type="GO" id="GO:0071555">
    <property type="term" value="P:cell wall organization"/>
    <property type="evidence" value="ECO:0007669"/>
    <property type="project" value="UniProtKB-KW"/>
</dbReference>
<dbReference type="STRING" id="1005057.BUAMB_549"/>
<evidence type="ECO:0000259" key="7">
    <source>
        <dbReference type="SMART" id="SM00646"/>
    </source>
</evidence>
<dbReference type="AlphaFoldDB" id="G2LQ51"/>
<dbReference type="eggNOG" id="COG0860">
    <property type="taxonomic scope" value="Bacteria"/>
</dbReference>
<name>G2LQ51_BUCUM</name>
<dbReference type="HOGENOM" id="CLU_014322_4_1_6"/>
<comment type="catalytic activity">
    <reaction evidence="1">
        <text>Hydrolyzes the link between N-acetylmuramoyl residues and L-amino acid residues in certain cell-wall glycopeptides.</text>
        <dbReference type="EC" id="3.5.1.28"/>
    </reaction>
</comment>